<evidence type="ECO:0000313" key="10">
    <source>
        <dbReference type="Proteomes" id="UP000887566"/>
    </source>
</evidence>
<dbReference type="SMART" id="SM00322">
    <property type="entry name" value="KH"/>
    <property type="match status" value="1"/>
</dbReference>
<dbReference type="InterPro" id="IPR004087">
    <property type="entry name" value="KH_dom"/>
</dbReference>
<dbReference type="InterPro" id="IPR027408">
    <property type="entry name" value="PNPase/RNase_PH_dom_sf"/>
</dbReference>
<dbReference type="SUPFAM" id="SSF46915">
    <property type="entry name" value="Polynucleotide phosphorylase/guanosine pentaphosphate synthase (PNPase/GPSI), domain 3"/>
    <property type="match status" value="1"/>
</dbReference>
<dbReference type="PROSITE" id="PS50084">
    <property type="entry name" value="KH_TYPE_1"/>
    <property type="match status" value="1"/>
</dbReference>
<dbReference type="GO" id="GO:0000965">
    <property type="term" value="P:mitochondrial RNA 3'-end processing"/>
    <property type="evidence" value="ECO:0007669"/>
    <property type="project" value="TreeGrafter"/>
</dbReference>
<protein>
    <recommendedName>
        <fullName evidence="2">polyribonucleotide nucleotidyltransferase</fullName>
        <ecNumber evidence="2">2.7.7.8</ecNumber>
    </recommendedName>
    <alternativeName>
        <fullName evidence="7">Polynucleotide phosphorylase 1</fullName>
    </alternativeName>
</protein>
<evidence type="ECO:0000259" key="9">
    <source>
        <dbReference type="PROSITE" id="PS50126"/>
    </source>
</evidence>
<evidence type="ECO:0000256" key="3">
    <source>
        <dbReference type="ARBA" id="ARBA00022490"/>
    </source>
</evidence>
<evidence type="ECO:0000256" key="8">
    <source>
        <dbReference type="PROSITE-ProRule" id="PRU00117"/>
    </source>
</evidence>
<dbReference type="GO" id="GO:0003723">
    <property type="term" value="F:RNA binding"/>
    <property type="evidence" value="ECO:0007669"/>
    <property type="project" value="UniProtKB-UniRule"/>
</dbReference>
<evidence type="ECO:0000256" key="4">
    <source>
        <dbReference type="ARBA" id="ARBA00022679"/>
    </source>
</evidence>
<evidence type="ECO:0000256" key="6">
    <source>
        <dbReference type="ARBA" id="ARBA00022884"/>
    </source>
</evidence>
<proteinExistence type="inferred from homology"/>
<dbReference type="Gene3D" id="2.40.50.140">
    <property type="entry name" value="Nucleic acid-binding proteins"/>
    <property type="match status" value="1"/>
</dbReference>
<evidence type="ECO:0000313" key="11">
    <source>
        <dbReference type="WBParaSite" id="PSAMB.scaffold1036size36860.g10643.t1"/>
    </source>
</evidence>
<dbReference type="InterPro" id="IPR020568">
    <property type="entry name" value="Ribosomal_Su5_D2-typ_SF"/>
</dbReference>
<dbReference type="InterPro" id="IPR036456">
    <property type="entry name" value="PNPase_PH_RNA-bd_sf"/>
</dbReference>
<keyword evidence="6 8" id="KW-0694">RNA-binding</keyword>
<dbReference type="Gene3D" id="3.30.230.70">
    <property type="entry name" value="GHMP Kinase, N-terminal domain"/>
    <property type="match status" value="2"/>
</dbReference>
<name>A0A914UI89_9BILA</name>
<dbReference type="InterPro" id="IPR004088">
    <property type="entry name" value="KH_dom_type_1"/>
</dbReference>
<dbReference type="GO" id="GO:0000175">
    <property type="term" value="F:3'-5'-RNA exonuclease activity"/>
    <property type="evidence" value="ECO:0007669"/>
    <property type="project" value="TreeGrafter"/>
</dbReference>
<comment type="similarity">
    <text evidence="1">Belongs to the polyribonucleotide nucleotidyltransferase family.</text>
</comment>
<dbReference type="Pfam" id="PF01138">
    <property type="entry name" value="RNase_PH"/>
    <property type="match status" value="2"/>
</dbReference>
<keyword evidence="3" id="KW-0963">Cytoplasm</keyword>
<dbReference type="CDD" id="cd11364">
    <property type="entry name" value="RNase_PH_PNPase_2"/>
    <property type="match status" value="1"/>
</dbReference>
<dbReference type="InterPro" id="IPR003029">
    <property type="entry name" value="S1_domain"/>
</dbReference>
<feature type="domain" description="S1 motif" evidence="9">
    <location>
        <begin position="644"/>
        <end position="721"/>
    </location>
</feature>
<dbReference type="Pfam" id="PF03726">
    <property type="entry name" value="PNPase"/>
    <property type="match status" value="1"/>
</dbReference>
<sequence>MLARRAFRHRRWTRHASTSVSVAVGDRPMVIQTGRFARFADGCTTVSVGDSTVLATAVSRLKPSTSSFIPLTVDYRQKASAVGRIPTNFLRRELGQTDREILTSRLIDRSIRPLFPEGYNCETQIICNLMAFDESADPAVLSVNAASAAVAASEIPWNGPVGAVRVALIDGEVIVSPTKTQMKQSSLNLVLSGVSDERVVMIEMDGSEVSLDDLVRSINAGLKAVQQIVAGISQLAANVGKTKRTLQKTEVTAELEAAVARIAESRIWFEFSDPKHDKISRDKAIQAIREDVLAAVTGDFPNIAPQMIDLAYSQLTKRIFRDLVIDSNVRCDGRGLEDFRPITCEADLYKVLHGSALFQRGQTQVMASVTFDSKQSAFRADPVTVLMGAPQRKSFMLNYEFPPYATNEIGFSRGANRRELGHGALAEKALRHVVPENFPFTIRLSCEVLESNGSSSMASACAGSLALMDAGVPLKAPVAGLAIGLVTKGDQYRILTDILGIEDYAGDMDFKMAGTSNGFTALQMDLKLPGISKRVVSEALERGVKGKQHVLNIMAQTLSAPRRTMKDGGPMSEDVTVPLHRRAQFIGAGGYNLKTIEADTGVQLTQNDNNTFTLFAPNPQAMEEAKQMIEKLLEETQEVELEFGGIYRAKIVEIIDSGVMITVRDGMRPMLLPNNQLDVRSVKHASALGMKVGDQISVKYFGRDTVTGQHRVSRKILLTAEQGAKNLLARSSSTPPNSSPKVKTWGT</sequence>
<dbReference type="SUPFAM" id="SSF55666">
    <property type="entry name" value="Ribonuclease PH domain 2-like"/>
    <property type="match status" value="2"/>
</dbReference>
<dbReference type="InterPro" id="IPR012162">
    <property type="entry name" value="PNPase"/>
</dbReference>
<keyword evidence="4" id="KW-0808">Transferase</keyword>
<dbReference type="Pfam" id="PF00013">
    <property type="entry name" value="KH_1"/>
    <property type="match status" value="1"/>
</dbReference>
<dbReference type="PANTHER" id="PTHR11252">
    <property type="entry name" value="POLYRIBONUCLEOTIDE NUCLEOTIDYLTRANSFERASE"/>
    <property type="match status" value="1"/>
</dbReference>
<dbReference type="InterPro" id="IPR036345">
    <property type="entry name" value="ExoRNase_PH_dom2_sf"/>
</dbReference>
<keyword evidence="10" id="KW-1185">Reference proteome</keyword>
<evidence type="ECO:0000256" key="1">
    <source>
        <dbReference type="ARBA" id="ARBA00007404"/>
    </source>
</evidence>
<dbReference type="InterPro" id="IPR001247">
    <property type="entry name" value="ExoRNase_PH_dom1"/>
</dbReference>
<dbReference type="InterPro" id="IPR015847">
    <property type="entry name" value="ExoRNase_PH_dom2"/>
</dbReference>
<organism evidence="10 11">
    <name type="scientific">Plectus sambesii</name>
    <dbReference type="NCBI Taxonomy" id="2011161"/>
    <lineage>
        <taxon>Eukaryota</taxon>
        <taxon>Metazoa</taxon>
        <taxon>Ecdysozoa</taxon>
        <taxon>Nematoda</taxon>
        <taxon>Chromadorea</taxon>
        <taxon>Plectida</taxon>
        <taxon>Plectina</taxon>
        <taxon>Plectoidea</taxon>
        <taxon>Plectidae</taxon>
        <taxon>Plectus</taxon>
    </lineage>
</organism>
<dbReference type="GO" id="GO:0000958">
    <property type="term" value="P:mitochondrial mRNA catabolic process"/>
    <property type="evidence" value="ECO:0007669"/>
    <property type="project" value="TreeGrafter"/>
</dbReference>
<evidence type="ECO:0000256" key="2">
    <source>
        <dbReference type="ARBA" id="ARBA00012416"/>
    </source>
</evidence>
<dbReference type="CDD" id="cd09033">
    <property type="entry name" value="KH-I_PNPT1"/>
    <property type="match status" value="1"/>
</dbReference>
<keyword evidence="5" id="KW-0548">Nucleotidyltransferase</keyword>
<dbReference type="WBParaSite" id="PSAMB.scaffold1036size36860.g10643.t1">
    <property type="protein sequence ID" value="PSAMB.scaffold1036size36860.g10643.t1"/>
    <property type="gene ID" value="PSAMB.scaffold1036size36860.g10643"/>
</dbReference>
<dbReference type="EC" id="2.7.7.8" evidence="2"/>
<evidence type="ECO:0000256" key="5">
    <source>
        <dbReference type="ARBA" id="ARBA00022695"/>
    </source>
</evidence>
<dbReference type="Pfam" id="PF03725">
    <property type="entry name" value="RNase_PH_C"/>
    <property type="match status" value="1"/>
</dbReference>
<dbReference type="InterPro" id="IPR015848">
    <property type="entry name" value="PNPase_PH_RNA-bd_bac/org-type"/>
</dbReference>
<dbReference type="SUPFAM" id="SSF54211">
    <property type="entry name" value="Ribosomal protein S5 domain 2-like"/>
    <property type="match status" value="2"/>
</dbReference>
<dbReference type="PIRSF" id="PIRSF005499">
    <property type="entry name" value="PNPase"/>
    <property type="match status" value="1"/>
</dbReference>
<dbReference type="AlphaFoldDB" id="A0A914UI89"/>
<dbReference type="PROSITE" id="PS50126">
    <property type="entry name" value="S1"/>
    <property type="match status" value="1"/>
</dbReference>
<dbReference type="NCBIfam" id="NF008805">
    <property type="entry name" value="PRK11824.1"/>
    <property type="match status" value="1"/>
</dbReference>
<dbReference type="NCBIfam" id="TIGR03591">
    <property type="entry name" value="polynuc_phos"/>
    <property type="match status" value="1"/>
</dbReference>
<dbReference type="Proteomes" id="UP000887566">
    <property type="component" value="Unplaced"/>
</dbReference>
<dbReference type="GO" id="GO:0005739">
    <property type="term" value="C:mitochondrion"/>
    <property type="evidence" value="ECO:0007669"/>
    <property type="project" value="TreeGrafter"/>
</dbReference>
<dbReference type="PANTHER" id="PTHR11252:SF0">
    <property type="entry name" value="POLYRIBONUCLEOTIDE NUCLEOTIDYLTRANSFERASE 1, MITOCHONDRIAL"/>
    <property type="match status" value="1"/>
</dbReference>
<dbReference type="FunFam" id="3.30.230.70:FF:000001">
    <property type="entry name" value="Polyribonucleotide nucleotidyltransferase"/>
    <property type="match status" value="1"/>
</dbReference>
<dbReference type="GO" id="GO:0005829">
    <property type="term" value="C:cytosol"/>
    <property type="evidence" value="ECO:0007669"/>
    <property type="project" value="TreeGrafter"/>
</dbReference>
<reference evidence="11" key="1">
    <citation type="submission" date="2022-11" db="UniProtKB">
        <authorList>
            <consortium name="WormBaseParasite"/>
        </authorList>
    </citation>
    <scope>IDENTIFICATION</scope>
</reference>
<dbReference type="GO" id="GO:0004654">
    <property type="term" value="F:polyribonucleotide nucleotidyltransferase activity"/>
    <property type="evidence" value="ECO:0007669"/>
    <property type="project" value="UniProtKB-EC"/>
</dbReference>
<dbReference type="Gene3D" id="3.30.1370.10">
    <property type="entry name" value="K Homology domain, type 1"/>
    <property type="match status" value="1"/>
</dbReference>
<dbReference type="InterPro" id="IPR012340">
    <property type="entry name" value="NA-bd_OB-fold"/>
</dbReference>
<evidence type="ECO:0000256" key="7">
    <source>
        <dbReference type="ARBA" id="ARBA00031451"/>
    </source>
</evidence>
<dbReference type="SUPFAM" id="SSF54791">
    <property type="entry name" value="Eukaryotic type KH-domain (KH-domain type I)"/>
    <property type="match status" value="1"/>
</dbReference>
<accession>A0A914UI89</accession>
<dbReference type="FunFam" id="3.30.1370.10:FF:000001">
    <property type="entry name" value="Polyribonucleotide nucleotidyltransferase"/>
    <property type="match status" value="1"/>
</dbReference>
<dbReference type="InterPro" id="IPR036612">
    <property type="entry name" value="KH_dom_type_1_sf"/>
</dbReference>